<evidence type="ECO:0000313" key="2">
    <source>
        <dbReference type="EMBL" id="EMR05502.1"/>
    </source>
</evidence>
<organism evidence="2 3">
    <name type="scientific">Bhargavaea cecembensis DSE10</name>
    <dbReference type="NCBI Taxonomy" id="1235279"/>
    <lineage>
        <taxon>Bacteria</taxon>
        <taxon>Bacillati</taxon>
        <taxon>Bacillota</taxon>
        <taxon>Bacilli</taxon>
        <taxon>Bacillales</taxon>
        <taxon>Caryophanaceae</taxon>
        <taxon>Bhargavaea</taxon>
    </lineage>
</organism>
<name>M7NE06_9BACL</name>
<dbReference type="SUPFAM" id="SSF53335">
    <property type="entry name" value="S-adenosyl-L-methionine-dependent methyltransferases"/>
    <property type="match status" value="1"/>
</dbReference>
<dbReference type="PATRIC" id="fig|1235279.3.peg.2471"/>
<dbReference type="InterPro" id="IPR029063">
    <property type="entry name" value="SAM-dependent_MTases_sf"/>
</dbReference>
<dbReference type="InterPro" id="IPR025714">
    <property type="entry name" value="Methyltranfer_dom"/>
</dbReference>
<evidence type="ECO:0000259" key="1">
    <source>
        <dbReference type="Pfam" id="PF13847"/>
    </source>
</evidence>
<feature type="domain" description="Methyltransferase" evidence="1">
    <location>
        <begin position="40"/>
        <end position="78"/>
    </location>
</feature>
<comment type="caution">
    <text evidence="2">The sequence shown here is derived from an EMBL/GenBank/DDBJ whole genome shotgun (WGS) entry which is preliminary data.</text>
</comment>
<sequence>MTVRLIKELMACMATDPKNAEIQEVQTAHRLRLARAWGIREGERILEIGCGQGDMTAVLAHLAGPEGFVHGIDIGPESYGAPFTLGQAADVLSASPLGGRIRMDFSTDVLSPELSFGKNTFDRVVLAHSSWYMDSRETLEQILKRAKEWAPKLSVAEWDVRIGNIGQYAHLLSVLIQAQLEAFKTDSMSNIRTMFAADDLREIARSAGWHISDEHVLTAERMQDGEWEAAYVLQNLEMDIVQLSGLPTALGPLLRSQQALLRDAAERHGIRPLDVFAFSAN</sequence>
<reference evidence="2 3" key="1">
    <citation type="journal article" date="2013" name="Genome Announc.">
        <title>Draft Genome Sequence of Bhargavaea cecembensis Strain DSE10T, Isolated from a Deep-Sea Sediment Sample Collected at a Depth of 5,904 m from the Chagos-Laccadive Ridge System in the Indian Ocean.</title>
        <authorList>
            <person name="Shivaji S."/>
            <person name="Ara S."/>
            <person name="Begum Z."/>
            <person name="Ruth M."/>
            <person name="Singh A."/>
            <person name="Kumar Pinnaka A."/>
        </authorList>
    </citation>
    <scope>NUCLEOTIDE SEQUENCE [LARGE SCALE GENOMIC DNA]</scope>
    <source>
        <strain evidence="2 3">DSE10</strain>
    </source>
</reference>
<dbReference type="Pfam" id="PF13847">
    <property type="entry name" value="Methyltransf_31"/>
    <property type="match status" value="1"/>
</dbReference>
<dbReference type="EMBL" id="AOFT01000014">
    <property type="protein sequence ID" value="EMR05502.1"/>
    <property type="molecule type" value="Genomic_DNA"/>
</dbReference>
<dbReference type="Gene3D" id="3.40.50.150">
    <property type="entry name" value="Vaccinia Virus protein VP39"/>
    <property type="match status" value="1"/>
</dbReference>
<dbReference type="STRING" id="1235279.C772_02474"/>
<accession>M7NE06</accession>
<keyword evidence="3" id="KW-1185">Reference proteome</keyword>
<dbReference type="CDD" id="cd02440">
    <property type="entry name" value="AdoMet_MTases"/>
    <property type="match status" value="1"/>
</dbReference>
<proteinExistence type="predicted"/>
<protein>
    <recommendedName>
        <fullName evidence="1">Methyltransferase domain-containing protein</fullName>
    </recommendedName>
</protein>
<dbReference type="eggNOG" id="COG0500">
    <property type="taxonomic scope" value="Bacteria"/>
</dbReference>
<evidence type="ECO:0000313" key="3">
    <source>
        <dbReference type="Proteomes" id="UP000011919"/>
    </source>
</evidence>
<dbReference type="AlphaFoldDB" id="M7NE06"/>
<dbReference type="Proteomes" id="UP000011919">
    <property type="component" value="Unassembled WGS sequence"/>
</dbReference>
<gene>
    <name evidence="2" type="ORF">C772_02474</name>
</gene>